<comment type="caution">
    <text evidence="2">The sequence shown here is derived from an EMBL/GenBank/DDBJ whole genome shotgun (WGS) entry which is preliminary data.</text>
</comment>
<feature type="region of interest" description="Disordered" evidence="1">
    <location>
        <begin position="1"/>
        <end position="35"/>
    </location>
</feature>
<gene>
    <name evidence="2" type="ORF">LTR16_003731</name>
</gene>
<evidence type="ECO:0000313" key="2">
    <source>
        <dbReference type="EMBL" id="KAK5287574.1"/>
    </source>
</evidence>
<dbReference type="Proteomes" id="UP001357485">
    <property type="component" value="Unassembled WGS sequence"/>
</dbReference>
<evidence type="ECO:0000256" key="1">
    <source>
        <dbReference type="SAM" id="MobiDB-lite"/>
    </source>
</evidence>
<dbReference type="EMBL" id="JAVRRA010000422">
    <property type="protein sequence ID" value="KAK5287574.1"/>
    <property type="molecule type" value="Genomic_DNA"/>
</dbReference>
<reference evidence="2 3" key="1">
    <citation type="submission" date="2023-08" db="EMBL/GenBank/DDBJ databases">
        <title>Black Yeasts Isolated from many extreme environments.</title>
        <authorList>
            <person name="Coleine C."/>
            <person name="Stajich J.E."/>
            <person name="Selbmann L."/>
        </authorList>
    </citation>
    <scope>NUCLEOTIDE SEQUENCE [LARGE SCALE GENOMIC DNA]</scope>
    <source>
        <strain evidence="2 3">CCFEE 536</strain>
    </source>
</reference>
<sequence length="64" mass="7150">MAVLALSRTATELVQNHRDGQKGEDKDKDKDKDKDMDMVPLLSLHIKLVLYTRDVETALASKGP</sequence>
<organism evidence="2 3">
    <name type="scientific">Cryomyces antarcticus</name>
    <dbReference type="NCBI Taxonomy" id="329879"/>
    <lineage>
        <taxon>Eukaryota</taxon>
        <taxon>Fungi</taxon>
        <taxon>Dikarya</taxon>
        <taxon>Ascomycota</taxon>
        <taxon>Pezizomycotina</taxon>
        <taxon>Dothideomycetes</taxon>
        <taxon>Dothideomycetes incertae sedis</taxon>
        <taxon>Cryomyces</taxon>
    </lineage>
</organism>
<feature type="non-terminal residue" evidence="2">
    <location>
        <position position="64"/>
    </location>
</feature>
<keyword evidence="3" id="KW-1185">Reference proteome</keyword>
<proteinExistence type="predicted"/>
<name>A0ABR0M6W8_9PEZI</name>
<feature type="compositionally biased region" description="Basic and acidic residues" evidence="1">
    <location>
        <begin position="15"/>
        <end position="35"/>
    </location>
</feature>
<evidence type="ECO:0000313" key="3">
    <source>
        <dbReference type="Proteomes" id="UP001357485"/>
    </source>
</evidence>
<accession>A0ABR0M6W8</accession>
<protein>
    <submittedName>
        <fullName evidence="2">Uncharacterized protein</fullName>
    </submittedName>
</protein>